<dbReference type="Proteomes" id="UP000203074">
    <property type="component" value="Segment"/>
</dbReference>
<accession>M4SK61</accession>
<reference evidence="3" key="3">
    <citation type="submission" date="2013-03" db="EMBL/GenBank/DDBJ databases">
        <title>The Cellulophaga phages: a novel, diverse, and globally ubiquitous model system.</title>
        <authorList>
            <person name="Holmfeldt K."/>
            <person name="Solonenko N."/>
            <person name="Shah M."/>
            <person name="Corrier K."/>
            <person name="Riemann L."/>
            <person name="VerBerkmoes N.C."/>
            <person name="Sullivan M.B."/>
        </authorList>
    </citation>
    <scope>NUCLEOTIDE SEQUENCE [LARGE SCALE GENOMIC DNA]</scope>
</reference>
<reference evidence="2 3" key="2">
    <citation type="journal article" date="2013" name="Proc. Natl. Acad. Sci. U.S.A.">
        <title>Twelve previously unknown phage genera are ubiquitous in global oceans.</title>
        <authorList>
            <person name="Holmfeldt K."/>
            <person name="Solonenko N."/>
            <person name="Shah M."/>
            <person name="Corrier K."/>
            <person name="Riemann L."/>
            <person name="Verberkmoes N.C."/>
            <person name="Sullivan M.B."/>
        </authorList>
    </citation>
    <scope>NUCLEOTIDE SEQUENCE [LARGE SCALE GENOMIC DNA]</scope>
    <source>
        <strain evidence="2">PhiST</strain>
    </source>
</reference>
<sequence>MIWIKLFVIQFFIFTYSFLIEDINLDSEEESDHKLDRDLKYYRTKDDHI</sequence>
<dbReference type="GeneID" id="15009916"/>
<keyword evidence="4" id="KW-1185">Reference proteome</keyword>
<evidence type="ECO:0000313" key="3">
    <source>
        <dbReference type="Proteomes" id="UP000014729"/>
    </source>
</evidence>
<dbReference type="EMBL" id="HQ634192">
    <property type="protein sequence ID" value="AGH56717.1"/>
    <property type="molecule type" value="Genomic_DNA"/>
</dbReference>
<dbReference type="KEGG" id="vg:15009916"/>
<gene>
    <name evidence="1" type="ORF">CGPG_00018</name>
    <name evidence="2" type="ORF">PhiST_gp092</name>
</gene>
<reference evidence="1 4" key="1">
    <citation type="submission" date="2010-11" db="EMBL/GenBank/DDBJ databases">
        <title>The Genome Sequence of Cellulophaga phage phiST.</title>
        <authorList>
            <consortium name="The Broad Institute Genome Sequencing Platform"/>
            <person name="Henn M.R."/>
            <person name="Reimann L."/>
            <person name="Holmfelt K."/>
            <person name="Levin J."/>
            <person name="Malboeuf C."/>
            <person name="Casali M."/>
            <person name="Russ C."/>
            <person name="Lennon N."/>
            <person name="Chapman S.B."/>
            <person name="Erlich R."/>
            <person name="Young S.K."/>
            <person name="Yandava C."/>
            <person name="Zeng Q."/>
            <person name="Alvarado L."/>
            <person name="Anderson S."/>
            <person name="Berlin A."/>
            <person name="Chen Z."/>
            <person name="Freedman E."/>
            <person name="Gellesch M."/>
            <person name="Goldberg J."/>
            <person name="Green L."/>
            <person name="Griggs A."/>
            <person name="Gujja S."/>
            <person name="Heilman E.R."/>
            <person name="Heiman D."/>
            <person name="Hollinger A."/>
            <person name="Howarth C."/>
            <person name="Larson L."/>
            <person name="Mehta T."/>
            <person name="Pearson M."/>
            <person name="Roberts A."/>
            <person name="Ryan E."/>
            <person name="Saif S."/>
            <person name="Shea T."/>
            <person name="Shenoy N."/>
            <person name="Sisk P."/>
            <person name="Stolte C."/>
            <person name="Sykes S."/>
            <person name="White J."/>
            <person name="Haas B."/>
            <person name="Nusbaum C."/>
            <person name="Birren B."/>
        </authorList>
    </citation>
    <scope>NUCLEOTIDE SEQUENCE [LARGE SCALE GENOMIC DNA]</scope>
    <source>
        <strain evidence="4">phiST</strain>
        <strain evidence="1">PhiST</strain>
    </source>
</reference>
<dbReference type="RefSeq" id="YP_007673400.1">
    <property type="nucleotide sequence ID" value="NC_020842.1"/>
</dbReference>
<organism evidence="1 4">
    <name type="scientific">Cellulophaga phage phiST</name>
    <dbReference type="NCBI Taxonomy" id="756282"/>
    <lineage>
        <taxon>Viruses</taxon>
        <taxon>Duplodnaviria</taxon>
        <taxon>Heunggongvirae</taxon>
        <taxon>Uroviricota</taxon>
        <taxon>Caudoviricetes</taxon>
        <taxon>Cbastvirus</taxon>
        <taxon>Cbastvirus ST</taxon>
    </lineage>
</organism>
<evidence type="ECO:0000313" key="4">
    <source>
        <dbReference type="Proteomes" id="UP000203074"/>
    </source>
</evidence>
<evidence type="ECO:0000313" key="1">
    <source>
        <dbReference type="EMBL" id="AGH56717.1"/>
    </source>
</evidence>
<dbReference type="Proteomes" id="UP000014729">
    <property type="component" value="Segment"/>
</dbReference>
<dbReference type="EMBL" id="KC821604">
    <property type="protein sequence ID" value="AGO47231.1"/>
    <property type="molecule type" value="Genomic_DNA"/>
</dbReference>
<proteinExistence type="predicted"/>
<name>M4SK61_9CAUD</name>
<evidence type="ECO:0000313" key="2">
    <source>
        <dbReference type="EMBL" id="AGO47231.1"/>
    </source>
</evidence>
<protein>
    <submittedName>
        <fullName evidence="1">Uncharacterized protein</fullName>
    </submittedName>
</protein>